<protein>
    <submittedName>
        <fullName evidence="9">Urea carboxylase</fullName>
    </submittedName>
</protein>
<dbReference type="SMART" id="SM00797">
    <property type="entry name" value="AHS2"/>
    <property type="match status" value="1"/>
</dbReference>
<dbReference type="Pfam" id="PF02785">
    <property type="entry name" value="Biotin_carb_C"/>
    <property type="match status" value="1"/>
</dbReference>
<dbReference type="Pfam" id="PF00289">
    <property type="entry name" value="Biotin_carb_N"/>
    <property type="match status" value="1"/>
</dbReference>
<dbReference type="PANTHER" id="PTHR18866:SF128">
    <property type="entry name" value="UREA AMIDOLYASE"/>
    <property type="match status" value="1"/>
</dbReference>
<evidence type="ECO:0000256" key="4">
    <source>
        <dbReference type="ARBA" id="ARBA00022840"/>
    </source>
</evidence>
<feature type="domain" description="ATP-grasp" evidence="7">
    <location>
        <begin position="136"/>
        <end position="337"/>
    </location>
</feature>
<keyword evidence="2 6" id="KW-0547">Nucleotide-binding</keyword>
<dbReference type="NCBIfam" id="TIGR02712">
    <property type="entry name" value="urea_carbox"/>
    <property type="match status" value="1"/>
</dbReference>
<dbReference type="NCBIfam" id="TIGR00724">
    <property type="entry name" value="urea_amlyse_rel"/>
    <property type="match status" value="1"/>
</dbReference>
<dbReference type="SMART" id="SM00878">
    <property type="entry name" value="Biotin_carb_C"/>
    <property type="match status" value="1"/>
</dbReference>
<keyword evidence="1" id="KW-0436">Ligase</keyword>
<dbReference type="Gene3D" id="2.40.50.100">
    <property type="match status" value="1"/>
</dbReference>
<evidence type="ECO:0000259" key="8">
    <source>
        <dbReference type="PROSITE" id="PS50979"/>
    </source>
</evidence>
<dbReference type="InterPro" id="IPR011054">
    <property type="entry name" value="Rudment_hybrid_motif"/>
</dbReference>
<evidence type="ECO:0000256" key="1">
    <source>
        <dbReference type="ARBA" id="ARBA00022598"/>
    </source>
</evidence>
<dbReference type="InterPro" id="IPR005482">
    <property type="entry name" value="Biotin_COase_C"/>
</dbReference>
<evidence type="ECO:0000313" key="10">
    <source>
        <dbReference type="Proteomes" id="UP000313359"/>
    </source>
</evidence>
<dbReference type="PROSITE" id="PS50975">
    <property type="entry name" value="ATP_GRASP"/>
    <property type="match status" value="1"/>
</dbReference>
<dbReference type="InterPro" id="IPR011764">
    <property type="entry name" value="Biotin_carboxylation_dom"/>
</dbReference>
<dbReference type="SUPFAM" id="SSF51246">
    <property type="entry name" value="Rudiment single hybrid motif"/>
    <property type="match status" value="1"/>
</dbReference>
<dbReference type="Proteomes" id="UP000313359">
    <property type="component" value="Unassembled WGS sequence"/>
</dbReference>
<dbReference type="Gene3D" id="2.40.100.10">
    <property type="entry name" value="Cyclophilin-like"/>
    <property type="match status" value="2"/>
</dbReference>
<keyword evidence="4 6" id="KW-0067">ATP-binding</keyword>
<gene>
    <name evidence="9" type="ORF">L227DRAFT_512686</name>
</gene>
<dbReference type="SUPFAM" id="SSF56059">
    <property type="entry name" value="Glutathione synthetase ATP-binding domain-like"/>
    <property type="match status" value="1"/>
</dbReference>
<evidence type="ECO:0000256" key="6">
    <source>
        <dbReference type="PROSITE-ProRule" id="PRU00409"/>
    </source>
</evidence>
<reference evidence="9" key="1">
    <citation type="journal article" date="2018" name="Genome Biol. Evol.">
        <title>Genomics and development of Lentinus tigrinus, a white-rot wood-decaying mushroom with dimorphic fruiting bodies.</title>
        <authorList>
            <person name="Wu B."/>
            <person name="Xu Z."/>
            <person name="Knudson A."/>
            <person name="Carlson A."/>
            <person name="Chen N."/>
            <person name="Kovaka S."/>
            <person name="LaButti K."/>
            <person name="Lipzen A."/>
            <person name="Pennachio C."/>
            <person name="Riley R."/>
            <person name="Schakwitz W."/>
            <person name="Umezawa K."/>
            <person name="Ohm R.A."/>
            <person name="Grigoriev I.V."/>
            <person name="Nagy L.G."/>
            <person name="Gibbons J."/>
            <person name="Hibbett D."/>
        </authorList>
    </citation>
    <scope>NUCLEOTIDE SEQUENCE [LARGE SCALE GENOMIC DNA]</scope>
    <source>
        <strain evidence="9">ALCF2SS1-6</strain>
    </source>
</reference>
<dbReference type="PANTHER" id="PTHR18866">
    <property type="entry name" value="CARBOXYLASE:PYRUVATE/ACETYL-COA/PROPIONYL-COA CARBOXYLASE"/>
    <property type="match status" value="1"/>
</dbReference>
<evidence type="ECO:0000256" key="5">
    <source>
        <dbReference type="ARBA" id="ARBA00023267"/>
    </source>
</evidence>
<dbReference type="InterPro" id="IPR005479">
    <property type="entry name" value="CPAse_ATP-bd"/>
</dbReference>
<dbReference type="InterPro" id="IPR011053">
    <property type="entry name" value="Single_hybrid_motif"/>
</dbReference>
<dbReference type="Gene3D" id="3.30.1360.40">
    <property type="match status" value="1"/>
</dbReference>
<dbReference type="SMART" id="SM00796">
    <property type="entry name" value="AHS1"/>
    <property type="match status" value="1"/>
</dbReference>
<dbReference type="InterPro" id="IPR005481">
    <property type="entry name" value="BC-like_N"/>
</dbReference>
<proteinExistence type="predicted"/>
<evidence type="ECO:0000259" key="7">
    <source>
        <dbReference type="PROSITE" id="PS50975"/>
    </source>
</evidence>
<keyword evidence="3" id="KW-0378">Hydrolase</keyword>
<dbReference type="SUPFAM" id="SSF50891">
    <property type="entry name" value="Cyclophilin-like"/>
    <property type="match status" value="2"/>
</dbReference>
<accession>A0A5C2RQ94</accession>
<dbReference type="InterPro" id="IPR011761">
    <property type="entry name" value="ATP-grasp"/>
</dbReference>
<feature type="domain" description="Biotin carboxylation" evidence="8">
    <location>
        <begin position="12"/>
        <end position="481"/>
    </location>
</feature>
<dbReference type="Gene3D" id="3.30.470.20">
    <property type="entry name" value="ATP-grasp fold, B domain"/>
    <property type="match status" value="1"/>
</dbReference>
<dbReference type="InterPro" id="IPR003778">
    <property type="entry name" value="CT_A_B"/>
</dbReference>
<dbReference type="PROSITE" id="PS00867">
    <property type="entry name" value="CPSASE_2"/>
    <property type="match status" value="1"/>
</dbReference>
<dbReference type="SUPFAM" id="SSF52440">
    <property type="entry name" value="PreATP-grasp domain"/>
    <property type="match status" value="1"/>
</dbReference>
<sequence>MSSSDPPATTYASHKLFVANRGEIAVRILRTAKRLNIRTVAVYTRPDATAPHVVLADEAIALRAQDDDPVSNARGYLDAEAILAICKERGVTLVHPGYGFLSENATFAQMVVDAGIGWLGPRPETIEAMGLKHRARDLATEVDVPLVPGSKGLLRDVDEAVALASEIGLPVMLKSTAGGGGMGLVVCSSIDELCEKFHSTQARAQTLFHNDGLFIERYYPAARHVEVQIFGDGMGHAIHMGERECSVQRRHQKVIEEAPSPFMIRHPDIQSRLWAAAVRLAEHVRYESAGTVEFLVDDATGEFFFLEMNTRLQVEHPVTEQTNPRLDIVELMILQGIATRSKLYNAISLHPAYNQDRYSVSPSERQHHAIEVRIYCENPSAQFKPSPGVLQHVSFPKEEWLRVDSWVETGTTITPYYDPLACKLIVSGSSRAEALERLSDVLSRTKLYGPPNNVQYLKAICDSETFRAGNATTTFLDTFSFVPRGFTVQNGGLEATVQDYPGRRIGLGMPRSGPMDSFAFRVANVLVGNEPGIEGLELTLTGCRLLFHTAAVVAVTGAHSNVTVDGKEARMWERIIVPAGSKLVVGTAKDTGMRTYLAVRGGFPEIPRYLGSKSTSMGLGGYQGRALTSGDQIALGDCSPTASEAPFALPPALTPVYTSDWTVYVLPGPQCDPTFITTDGISEFFDTKWTVSSSSNRMGIRLEGPQIKWARENGGEGGSHPSNILDNGYAFGTINVNGDTPVILTHEGPDMGGYVCVCTVASAELWKLGQLRAGNTVQFRRITYDQAMSLYKDQQRLLKALAEPSTDDFPAPSAGDLGDSNVDPRLHAVSPDDASRRPGVVFRQAGDSAILVEFGDMELDFAIRARIHAFETEVKRRGIPGIWSLAPCIRSTMVHFDSVVISQGDLLAALIEAEASLPVSVESLTFPGRRITFPIVLDDRWNREALERYMRSIRETAVYLPSNVEYLAKNNGLESAQEALKLLVRTDWLVLGVGFYLACPFLVPIDPRCRLVGQKMNPSRTYTPRGAIGIAGVVAAIYPVESPGGYQLYGRTLPPWQTWGKGHDFAPDTPWLLRPFDQVAYEVVSEEEYLQLESRFDAGQYAFKIEERTFSMAEYTAFVRSIETEVKEFRARQARAVTKEEARQRDLFAAWDRQRREELEAQKSVASDIIVSGTYAGGDCLTSSLTAHVWKIKCSVGDLVTSAEQVLVILEAMKTEVNIEAGEEHVGRKVKGFGRDVREGGAVRAGEALVYFD</sequence>
<keyword evidence="5" id="KW-0092">Biotin</keyword>
<name>A0A5C2RQ94_9APHY</name>
<dbReference type="CDD" id="cd06850">
    <property type="entry name" value="biotinyl_domain"/>
    <property type="match status" value="1"/>
</dbReference>
<evidence type="ECO:0000256" key="3">
    <source>
        <dbReference type="ARBA" id="ARBA00022801"/>
    </source>
</evidence>
<dbReference type="SUPFAM" id="SSF160467">
    <property type="entry name" value="PH0987 N-terminal domain-like"/>
    <property type="match status" value="1"/>
</dbReference>
<dbReference type="Pfam" id="PF02682">
    <property type="entry name" value="CT_C_D"/>
    <property type="match status" value="1"/>
</dbReference>
<organism evidence="9 10">
    <name type="scientific">Lentinus tigrinus ALCF2SS1-6</name>
    <dbReference type="NCBI Taxonomy" id="1328759"/>
    <lineage>
        <taxon>Eukaryota</taxon>
        <taxon>Fungi</taxon>
        <taxon>Dikarya</taxon>
        <taxon>Basidiomycota</taxon>
        <taxon>Agaricomycotina</taxon>
        <taxon>Agaricomycetes</taxon>
        <taxon>Polyporales</taxon>
        <taxon>Polyporaceae</taxon>
        <taxon>Lentinus</taxon>
    </lineage>
</organism>
<evidence type="ECO:0000313" key="9">
    <source>
        <dbReference type="EMBL" id="RPD53808.1"/>
    </source>
</evidence>
<dbReference type="InterPro" id="IPR050856">
    <property type="entry name" value="Biotin_carboxylase_complex"/>
</dbReference>
<dbReference type="InterPro" id="IPR016185">
    <property type="entry name" value="PreATP-grasp_dom_sf"/>
</dbReference>
<dbReference type="EMBL" id="ML122315">
    <property type="protein sequence ID" value="RPD53808.1"/>
    <property type="molecule type" value="Genomic_DNA"/>
</dbReference>
<dbReference type="SUPFAM" id="SSF51230">
    <property type="entry name" value="Single hybrid motif"/>
    <property type="match status" value="1"/>
</dbReference>
<dbReference type="OrthoDB" id="196847at2759"/>
<dbReference type="GO" id="GO:0016787">
    <property type="term" value="F:hydrolase activity"/>
    <property type="evidence" value="ECO:0007669"/>
    <property type="project" value="UniProtKB-KW"/>
</dbReference>
<keyword evidence="10" id="KW-1185">Reference proteome</keyword>
<dbReference type="InterPro" id="IPR003833">
    <property type="entry name" value="CT_C_D"/>
</dbReference>
<dbReference type="PROSITE" id="PS50979">
    <property type="entry name" value="BC"/>
    <property type="match status" value="1"/>
</dbReference>
<dbReference type="GO" id="GO:0016874">
    <property type="term" value="F:ligase activity"/>
    <property type="evidence" value="ECO:0007669"/>
    <property type="project" value="UniProtKB-KW"/>
</dbReference>
<dbReference type="GO" id="GO:0005524">
    <property type="term" value="F:ATP binding"/>
    <property type="evidence" value="ECO:0007669"/>
    <property type="project" value="UniProtKB-UniRule"/>
</dbReference>
<dbReference type="InterPro" id="IPR014084">
    <property type="entry name" value="Urea_COase"/>
</dbReference>
<dbReference type="Pfam" id="PF02626">
    <property type="entry name" value="CT_A_B"/>
    <property type="match status" value="1"/>
</dbReference>
<dbReference type="Pfam" id="PF02786">
    <property type="entry name" value="CPSase_L_D2"/>
    <property type="match status" value="1"/>
</dbReference>
<dbReference type="InterPro" id="IPR029000">
    <property type="entry name" value="Cyclophilin-like_dom_sf"/>
</dbReference>
<dbReference type="GO" id="GO:0046872">
    <property type="term" value="F:metal ion binding"/>
    <property type="evidence" value="ECO:0007669"/>
    <property type="project" value="InterPro"/>
</dbReference>
<evidence type="ECO:0000256" key="2">
    <source>
        <dbReference type="ARBA" id="ARBA00022741"/>
    </source>
</evidence>
<dbReference type="STRING" id="1328759.A0A5C2RQ94"/>
<dbReference type="AlphaFoldDB" id="A0A5C2RQ94"/>